<dbReference type="PROSITE" id="PS50088">
    <property type="entry name" value="ANK_REPEAT"/>
    <property type="match status" value="1"/>
</dbReference>
<keyword evidence="1" id="KW-0677">Repeat</keyword>
<dbReference type="Gene3D" id="1.25.40.20">
    <property type="entry name" value="Ankyrin repeat-containing domain"/>
    <property type="match status" value="2"/>
</dbReference>
<keyword evidence="6" id="KW-1185">Reference proteome</keyword>
<evidence type="ECO:0000256" key="3">
    <source>
        <dbReference type="PROSITE-ProRule" id="PRU00023"/>
    </source>
</evidence>
<evidence type="ECO:0000256" key="2">
    <source>
        <dbReference type="ARBA" id="ARBA00023043"/>
    </source>
</evidence>
<dbReference type="SUPFAM" id="SSF48403">
    <property type="entry name" value="Ankyrin repeat"/>
    <property type="match status" value="1"/>
</dbReference>
<name>A0A3N4IVJ8_ASCIM</name>
<evidence type="ECO:0000313" key="5">
    <source>
        <dbReference type="EMBL" id="RPA85644.1"/>
    </source>
</evidence>
<protein>
    <submittedName>
        <fullName evidence="5">Uncharacterized protein</fullName>
    </submittedName>
</protein>
<dbReference type="PANTHER" id="PTHR24134">
    <property type="entry name" value="ANKYRIN REPEAT-CONTAINING PROTEIN DDB_G0279043"/>
    <property type="match status" value="1"/>
</dbReference>
<feature type="region of interest" description="Disordered" evidence="4">
    <location>
        <begin position="18"/>
        <end position="51"/>
    </location>
</feature>
<dbReference type="AlphaFoldDB" id="A0A3N4IVJ8"/>
<dbReference type="Pfam" id="PF00023">
    <property type="entry name" value="Ank"/>
    <property type="match status" value="1"/>
</dbReference>
<feature type="repeat" description="ANK" evidence="3">
    <location>
        <begin position="253"/>
        <end position="275"/>
    </location>
</feature>
<feature type="compositionally biased region" description="Basic and acidic residues" evidence="4">
    <location>
        <begin position="24"/>
        <end position="51"/>
    </location>
</feature>
<dbReference type="InterPro" id="IPR036770">
    <property type="entry name" value="Ankyrin_rpt-contain_sf"/>
</dbReference>
<organism evidence="5 6">
    <name type="scientific">Ascobolus immersus RN42</name>
    <dbReference type="NCBI Taxonomy" id="1160509"/>
    <lineage>
        <taxon>Eukaryota</taxon>
        <taxon>Fungi</taxon>
        <taxon>Dikarya</taxon>
        <taxon>Ascomycota</taxon>
        <taxon>Pezizomycotina</taxon>
        <taxon>Pezizomycetes</taxon>
        <taxon>Pezizales</taxon>
        <taxon>Ascobolaceae</taxon>
        <taxon>Ascobolus</taxon>
    </lineage>
</organism>
<dbReference type="PROSITE" id="PS50297">
    <property type="entry name" value="ANK_REP_REGION"/>
    <property type="match status" value="1"/>
</dbReference>
<sequence length="651" mass="74617">MTSFNSLPPEIHLSISSILASSEQKTEADTKSESRATDELRDEEVSTDKQDNDVLSALQGQLSLLHSNQRFRTLYKDALLSQINTILIEDFTTYLELRKSFTNPTTETGPGGLSRRENAHPMLPRSVQVLDMVAEQAPLEFVRDLGDMFLKKLEGDLANEGEVLLLAHLLNLAVWRTRKGLISWLMKITKERELDYNWFAGRYEYGYDIPGETGMRSRMGPFLRVLAEGDVEMVKQLEVGDWNGRMRSRCTNSGKTALHYAAQFGQVEMVEWLLEPPGACDINAVDDYCWNVIHHTVNTIPYNWNQQERSDRIDEIDYHRTEEKKKLLRMFARDGVDLERYLIGNVYPDDGYDLYMWAEDGGGPMNEDIQECRMRVEDKEIEDSLLHPFRTQALDFTSETFPPMLMLANHWKYCHGCKDANECSFVLEMAECLSKLIDNRSSTAGPYQSHMDPYPMYQSLALGIIRCKLVPEYGKADIVRRILGKRIVRRDEHGAINRPIAREDGTALYWAIIQAPMPEGVDGDEVDYQLIQLLLDYGARADIGNRGGVRPIDIARARRLERAVHWIKCQNTRAPQPIAQHQRRDLYYTKDWAKNSHSLFPQYVAELVRNFHESAPVRDAYIPIRLGLVVRDLDALSLHSATTVSTQYSVD</sequence>
<gene>
    <name evidence="5" type="ORF">BJ508DRAFT_358607</name>
</gene>
<evidence type="ECO:0000256" key="1">
    <source>
        <dbReference type="ARBA" id="ARBA00022737"/>
    </source>
</evidence>
<evidence type="ECO:0000313" key="6">
    <source>
        <dbReference type="Proteomes" id="UP000275078"/>
    </source>
</evidence>
<dbReference type="OrthoDB" id="10249612at2759"/>
<reference evidence="5 6" key="1">
    <citation type="journal article" date="2018" name="Nat. Ecol. Evol.">
        <title>Pezizomycetes genomes reveal the molecular basis of ectomycorrhizal truffle lifestyle.</title>
        <authorList>
            <person name="Murat C."/>
            <person name="Payen T."/>
            <person name="Noel B."/>
            <person name="Kuo A."/>
            <person name="Morin E."/>
            <person name="Chen J."/>
            <person name="Kohler A."/>
            <person name="Krizsan K."/>
            <person name="Balestrini R."/>
            <person name="Da Silva C."/>
            <person name="Montanini B."/>
            <person name="Hainaut M."/>
            <person name="Levati E."/>
            <person name="Barry K.W."/>
            <person name="Belfiori B."/>
            <person name="Cichocki N."/>
            <person name="Clum A."/>
            <person name="Dockter R.B."/>
            <person name="Fauchery L."/>
            <person name="Guy J."/>
            <person name="Iotti M."/>
            <person name="Le Tacon F."/>
            <person name="Lindquist E.A."/>
            <person name="Lipzen A."/>
            <person name="Malagnac F."/>
            <person name="Mello A."/>
            <person name="Molinier V."/>
            <person name="Miyauchi S."/>
            <person name="Poulain J."/>
            <person name="Riccioni C."/>
            <person name="Rubini A."/>
            <person name="Sitrit Y."/>
            <person name="Splivallo R."/>
            <person name="Traeger S."/>
            <person name="Wang M."/>
            <person name="Zifcakova L."/>
            <person name="Wipf D."/>
            <person name="Zambonelli A."/>
            <person name="Paolocci F."/>
            <person name="Nowrousian M."/>
            <person name="Ottonello S."/>
            <person name="Baldrian P."/>
            <person name="Spatafora J.W."/>
            <person name="Henrissat B."/>
            <person name="Nagy L.G."/>
            <person name="Aury J.M."/>
            <person name="Wincker P."/>
            <person name="Grigoriev I.V."/>
            <person name="Bonfante P."/>
            <person name="Martin F.M."/>
        </authorList>
    </citation>
    <scope>NUCLEOTIDE SEQUENCE [LARGE SCALE GENOMIC DNA]</scope>
    <source>
        <strain evidence="5 6">RN42</strain>
    </source>
</reference>
<dbReference type="InterPro" id="IPR002110">
    <property type="entry name" value="Ankyrin_rpt"/>
</dbReference>
<dbReference type="PRINTS" id="PR01415">
    <property type="entry name" value="ANKYRIN"/>
</dbReference>
<dbReference type="PANTHER" id="PTHR24134:SF9">
    <property type="entry name" value="ANKYRIN REPEAT AND SOCS BOX PROTEIN 8"/>
    <property type="match status" value="1"/>
</dbReference>
<accession>A0A3N4IVJ8</accession>
<evidence type="ECO:0000256" key="4">
    <source>
        <dbReference type="SAM" id="MobiDB-lite"/>
    </source>
</evidence>
<keyword evidence="2 3" id="KW-0040">ANK repeat</keyword>
<dbReference type="Proteomes" id="UP000275078">
    <property type="component" value="Unassembled WGS sequence"/>
</dbReference>
<dbReference type="EMBL" id="ML119652">
    <property type="protein sequence ID" value="RPA85644.1"/>
    <property type="molecule type" value="Genomic_DNA"/>
</dbReference>
<dbReference type="SMART" id="SM00248">
    <property type="entry name" value="ANK"/>
    <property type="match status" value="2"/>
</dbReference>
<proteinExistence type="predicted"/>